<dbReference type="eggNOG" id="ENOG50328ED">
    <property type="taxonomic scope" value="Bacteria"/>
</dbReference>
<reference evidence="1 2" key="1">
    <citation type="submission" date="2014-03" db="EMBL/GenBank/DDBJ databases">
        <title>Genomics of Bifidobacteria.</title>
        <authorList>
            <person name="Ventura M."/>
            <person name="Milani C."/>
            <person name="Lugli G.A."/>
        </authorList>
    </citation>
    <scope>NUCLEOTIDE SEQUENCE [LARGE SCALE GENOMIC DNA]</scope>
    <source>
        <strain evidence="1 2">LMG 11341</strain>
    </source>
</reference>
<evidence type="ECO:0000313" key="1">
    <source>
        <dbReference type="EMBL" id="KFI71691.1"/>
    </source>
</evidence>
<dbReference type="RefSeq" id="WP_033521703.1">
    <property type="nucleotide sequence ID" value="NZ_CAMGZS010000004.1"/>
</dbReference>
<name>A0A087BKZ1_9BIFI</name>
<dbReference type="AlphaFoldDB" id="A0A087BKZ1"/>
<proteinExistence type="predicted"/>
<comment type="caution">
    <text evidence="1">The sequence shown here is derived from an EMBL/GenBank/DDBJ whole genome shotgun (WGS) entry which is preliminary data.</text>
</comment>
<gene>
    <name evidence="1" type="ORF">BMERY_1216</name>
</gene>
<sequence>MAYREGAQPGGIEYAIRRDEDGAYFFDADLDGRDTSWEFDAENAVWFEDKDQLEGCAIINGLAGDDDGLRDGLKIVSREWYYEEDLIPDEDDDDPYW</sequence>
<evidence type="ECO:0000313" key="2">
    <source>
        <dbReference type="Proteomes" id="UP000029060"/>
    </source>
</evidence>
<dbReference type="Proteomes" id="UP000029060">
    <property type="component" value="Unassembled WGS sequence"/>
</dbReference>
<organism evidence="1 2">
    <name type="scientific">Bifidobacterium merycicum</name>
    <dbReference type="NCBI Taxonomy" id="78345"/>
    <lineage>
        <taxon>Bacteria</taxon>
        <taxon>Bacillati</taxon>
        <taxon>Actinomycetota</taxon>
        <taxon>Actinomycetes</taxon>
        <taxon>Bifidobacteriales</taxon>
        <taxon>Bifidobacteriaceae</taxon>
        <taxon>Bifidobacterium</taxon>
    </lineage>
</organism>
<accession>A0A087BKZ1</accession>
<keyword evidence="2" id="KW-1185">Reference proteome</keyword>
<protein>
    <submittedName>
        <fullName evidence="1">Uncharacterized protein</fullName>
    </submittedName>
</protein>
<dbReference type="EMBL" id="JGZC01000001">
    <property type="protein sequence ID" value="KFI71691.1"/>
    <property type="molecule type" value="Genomic_DNA"/>
</dbReference>